<feature type="domain" description="HTH araC/xylS-type" evidence="4">
    <location>
        <begin position="220"/>
        <end position="318"/>
    </location>
</feature>
<dbReference type="SMART" id="SM00342">
    <property type="entry name" value="HTH_ARAC"/>
    <property type="match status" value="1"/>
</dbReference>
<dbReference type="SUPFAM" id="SSF46689">
    <property type="entry name" value="Homeodomain-like"/>
    <property type="match status" value="2"/>
</dbReference>
<dbReference type="InterPro" id="IPR018060">
    <property type="entry name" value="HTH_AraC"/>
</dbReference>
<sequence>MLWNSRAGYLFASEVDRISGAAAVLNQSASILDSQRAANLEALQPFEVVGARRLSGWRGTILHVVLPPGQRTVRASSHLAMILMRPNREIEVSTSGETARRFDAATGTLEIVPEGWERAYSWPSIQEAVVVAIGNQTLESMAKVAGSPPIELRPPRSGTVDLTALRLGRLMRQELAREQPSQIAADSLITLMGMHLVRNYNATIDWSARARGGLSETNARKLKTYINENFRRKITISQLAALSNLSESHFQQAFARTFGESPHRTIVKMRLDFAVSLMRDTDRSLAEIAFLSGFASQSHMTSTMKKFMNVTPNMIRTIRN</sequence>
<keyword evidence="3" id="KW-0804">Transcription</keyword>
<dbReference type="PROSITE" id="PS01124">
    <property type="entry name" value="HTH_ARAC_FAMILY_2"/>
    <property type="match status" value="1"/>
</dbReference>
<dbReference type="InterPro" id="IPR050204">
    <property type="entry name" value="AraC_XylS_family_regulators"/>
</dbReference>
<evidence type="ECO:0000313" key="6">
    <source>
        <dbReference type="Proteomes" id="UP001201701"/>
    </source>
</evidence>
<keyword evidence="2" id="KW-0238">DNA-binding</keyword>
<reference evidence="5 6" key="1">
    <citation type="submission" date="2022-02" db="EMBL/GenBank/DDBJ databases">
        <title>Draft genome sequence of Mezorhizobium retamae strain IRAMC:0171 isolated from Retama raetam nodules.</title>
        <authorList>
            <person name="Bengaied R."/>
            <person name="Sbissi I."/>
            <person name="Huber K."/>
            <person name="Ghodbane F."/>
            <person name="Nouioui I."/>
            <person name="Tarhouni M."/>
            <person name="Gtari M."/>
        </authorList>
    </citation>
    <scope>NUCLEOTIDE SEQUENCE [LARGE SCALE GENOMIC DNA]</scope>
    <source>
        <strain evidence="5 6">IRAMC:0171</strain>
    </source>
</reference>
<evidence type="ECO:0000256" key="3">
    <source>
        <dbReference type="ARBA" id="ARBA00023163"/>
    </source>
</evidence>
<evidence type="ECO:0000313" key="5">
    <source>
        <dbReference type="EMBL" id="MCG7508225.1"/>
    </source>
</evidence>
<dbReference type="PANTHER" id="PTHR46796:SF6">
    <property type="entry name" value="ARAC SUBFAMILY"/>
    <property type="match status" value="1"/>
</dbReference>
<comment type="caution">
    <text evidence="5">The sequence shown here is derived from an EMBL/GenBank/DDBJ whole genome shotgun (WGS) entry which is preliminary data.</text>
</comment>
<dbReference type="PANTHER" id="PTHR46796">
    <property type="entry name" value="HTH-TYPE TRANSCRIPTIONAL ACTIVATOR RHAS-RELATED"/>
    <property type="match status" value="1"/>
</dbReference>
<evidence type="ECO:0000259" key="4">
    <source>
        <dbReference type="PROSITE" id="PS01124"/>
    </source>
</evidence>
<name>A0ABS9QLA3_9HYPH</name>
<dbReference type="Gene3D" id="1.10.10.60">
    <property type="entry name" value="Homeodomain-like"/>
    <property type="match status" value="1"/>
</dbReference>
<accession>A0ABS9QLA3</accession>
<gene>
    <name evidence="5" type="ORF">L4923_24600</name>
</gene>
<evidence type="ECO:0000256" key="1">
    <source>
        <dbReference type="ARBA" id="ARBA00023015"/>
    </source>
</evidence>
<dbReference type="Pfam" id="PF12833">
    <property type="entry name" value="HTH_18"/>
    <property type="match status" value="1"/>
</dbReference>
<organism evidence="5 6">
    <name type="scientific">Mesorhizobium retamae</name>
    <dbReference type="NCBI Taxonomy" id="2912854"/>
    <lineage>
        <taxon>Bacteria</taxon>
        <taxon>Pseudomonadati</taxon>
        <taxon>Pseudomonadota</taxon>
        <taxon>Alphaproteobacteria</taxon>
        <taxon>Hyphomicrobiales</taxon>
        <taxon>Phyllobacteriaceae</taxon>
        <taxon>Mesorhizobium</taxon>
    </lineage>
</organism>
<keyword evidence="1" id="KW-0805">Transcription regulation</keyword>
<evidence type="ECO:0000256" key="2">
    <source>
        <dbReference type="ARBA" id="ARBA00023125"/>
    </source>
</evidence>
<dbReference type="EMBL" id="JAKREW010000037">
    <property type="protein sequence ID" value="MCG7508225.1"/>
    <property type="molecule type" value="Genomic_DNA"/>
</dbReference>
<protein>
    <submittedName>
        <fullName evidence="5">AraC family transcriptional regulator</fullName>
    </submittedName>
</protein>
<dbReference type="InterPro" id="IPR009057">
    <property type="entry name" value="Homeodomain-like_sf"/>
</dbReference>
<proteinExistence type="predicted"/>
<keyword evidence="6" id="KW-1185">Reference proteome</keyword>
<dbReference type="Proteomes" id="UP001201701">
    <property type="component" value="Unassembled WGS sequence"/>
</dbReference>